<name>A0AAE1TM58_9EUCA</name>
<evidence type="ECO:0000259" key="9">
    <source>
        <dbReference type="PROSITE" id="PS50067"/>
    </source>
</evidence>
<dbReference type="GO" id="GO:0008017">
    <property type="term" value="F:microtubule binding"/>
    <property type="evidence" value="ECO:0007669"/>
    <property type="project" value="InterPro"/>
</dbReference>
<keyword evidence="3 8" id="KW-0547">Nucleotide-binding</keyword>
<dbReference type="GO" id="GO:0003777">
    <property type="term" value="F:microtubule motor activity"/>
    <property type="evidence" value="ECO:0007669"/>
    <property type="project" value="InterPro"/>
</dbReference>
<proteinExistence type="inferred from homology"/>
<organism evidence="10 11">
    <name type="scientific">Petrolisthes manimaculis</name>
    <dbReference type="NCBI Taxonomy" id="1843537"/>
    <lineage>
        <taxon>Eukaryota</taxon>
        <taxon>Metazoa</taxon>
        <taxon>Ecdysozoa</taxon>
        <taxon>Arthropoda</taxon>
        <taxon>Crustacea</taxon>
        <taxon>Multicrustacea</taxon>
        <taxon>Malacostraca</taxon>
        <taxon>Eumalacostraca</taxon>
        <taxon>Eucarida</taxon>
        <taxon>Decapoda</taxon>
        <taxon>Pleocyemata</taxon>
        <taxon>Anomura</taxon>
        <taxon>Galatheoidea</taxon>
        <taxon>Porcellanidae</taxon>
        <taxon>Petrolisthes</taxon>
    </lineage>
</organism>
<evidence type="ECO:0000313" key="11">
    <source>
        <dbReference type="Proteomes" id="UP001292094"/>
    </source>
</evidence>
<gene>
    <name evidence="10" type="ORF">Pmani_036703</name>
</gene>
<dbReference type="GO" id="GO:0005875">
    <property type="term" value="C:microtubule associated complex"/>
    <property type="evidence" value="ECO:0007669"/>
    <property type="project" value="TreeGrafter"/>
</dbReference>
<dbReference type="PANTHER" id="PTHR47969">
    <property type="entry name" value="CHROMOSOME-ASSOCIATED KINESIN KIF4A-RELATED"/>
    <property type="match status" value="1"/>
</dbReference>
<evidence type="ECO:0000256" key="2">
    <source>
        <dbReference type="ARBA" id="ARBA00022490"/>
    </source>
</evidence>
<dbReference type="InterPro" id="IPR036961">
    <property type="entry name" value="Kinesin_motor_dom_sf"/>
</dbReference>
<dbReference type="PROSITE" id="PS00411">
    <property type="entry name" value="KINESIN_MOTOR_1"/>
    <property type="match status" value="3"/>
</dbReference>
<dbReference type="PANTHER" id="PTHR47969:SF15">
    <property type="entry name" value="CHROMOSOME-ASSOCIATED KINESIN KIF4A-RELATED"/>
    <property type="match status" value="1"/>
</dbReference>
<keyword evidence="2" id="KW-0963">Cytoplasm</keyword>
<accession>A0AAE1TM58</accession>
<evidence type="ECO:0000256" key="4">
    <source>
        <dbReference type="ARBA" id="ARBA00022840"/>
    </source>
</evidence>
<keyword evidence="8" id="KW-0493">Microtubule</keyword>
<dbReference type="EMBL" id="JAWZYT010005493">
    <property type="protein sequence ID" value="KAK4290387.1"/>
    <property type="molecule type" value="Genomic_DNA"/>
</dbReference>
<reference evidence="10" key="1">
    <citation type="submission" date="2023-11" db="EMBL/GenBank/DDBJ databases">
        <title>Genome assemblies of two species of porcelain crab, Petrolisthes cinctipes and Petrolisthes manimaculis (Anomura: Porcellanidae).</title>
        <authorList>
            <person name="Angst P."/>
        </authorList>
    </citation>
    <scope>NUCLEOTIDE SEQUENCE</scope>
    <source>
        <strain evidence="10">PB745_02</strain>
        <tissue evidence="10">Gill</tissue>
    </source>
</reference>
<dbReference type="Gene3D" id="3.40.850.10">
    <property type="entry name" value="Kinesin motor domain"/>
    <property type="match status" value="3"/>
</dbReference>
<sequence length="270" mass="29053">MKCLEHGAMNHATGATAMNAHSSRSHAIFSLHIQQRNSKKDESIVSSKFHLVNLAGSERAKKTGATGVREDPKGGIKIVGLTEIPVTSLEETMKCLEHGAMNHATGATAMNAHSSRSHAIFSLHIQQRNSKKDESIVSSKFHLVNLAGSERAKKTGATGVREDPKGGIKIVGLTEIPVTSLEETMKCLEHGAMNHATGATAMNAHSSRSHAIFSLHIQQRNSKKDESIVSSKFHLVNLAGSERAKKTGATGVSHNQTRVGRQYNVVYAKP</sequence>
<evidence type="ECO:0000313" key="10">
    <source>
        <dbReference type="EMBL" id="KAK4290387.1"/>
    </source>
</evidence>
<comment type="caution">
    <text evidence="7">Lacks conserved residue(s) required for the propagation of feature annotation.</text>
</comment>
<keyword evidence="4 8" id="KW-0067">ATP-binding</keyword>
<feature type="domain" description="Kinesin motor" evidence="9">
    <location>
        <begin position="160"/>
        <end position="270"/>
    </location>
</feature>
<keyword evidence="11" id="KW-1185">Reference proteome</keyword>
<dbReference type="GO" id="GO:0051231">
    <property type="term" value="P:spindle elongation"/>
    <property type="evidence" value="ECO:0007669"/>
    <property type="project" value="TreeGrafter"/>
</dbReference>
<evidence type="ECO:0000256" key="8">
    <source>
        <dbReference type="RuleBase" id="RU000394"/>
    </source>
</evidence>
<dbReference type="SMART" id="SM00129">
    <property type="entry name" value="KISc"/>
    <property type="match status" value="1"/>
</dbReference>
<evidence type="ECO:0000256" key="1">
    <source>
        <dbReference type="ARBA" id="ARBA00004245"/>
    </source>
</evidence>
<evidence type="ECO:0000256" key="5">
    <source>
        <dbReference type="ARBA" id="ARBA00023054"/>
    </source>
</evidence>
<dbReference type="InterPro" id="IPR019821">
    <property type="entry name" value="Kinesin_motor_CS"/>
</dbReference>
<dbReference type="GO" id="GO:0007018">
    <property type="term" value="P:microtubule-based movement"/>
    <property type="evidence" value="ECO:0007669"/>
    <property type="project" value="InterPro"/>
</dbReference>
<dbReference type="InterPro" id="IPR001752">
    <property type="entry name" value="Kinesin_motor_dom"/>
</dbReference>
<comment type="similarity">
    <text evidence="7 8">Belongs to the TRAFAC class myosin-kinesin ATPase superfamily. Kinesin family.</text>
</comment>
<dbReference type="InterPro" id="IPR027640">
    <property type="entry name" value="Kinesin-like_fam"/>
</dbReference>
<keyword evidence="8" id="KW-0505">Motor protein</keyword>
<dbReference type="SUPFAM" id="SSF52540">
    <property type="entry name" value="P-loop containing nucleoside triphosphate hydrolases"/>
    <property type="match status" value="3"/>
</dbReference>
<comment type="subcellular location">
    <subcellularLocation>
        <location evidence="1">Cytoplasm</location>
        <location evidence="1">Cytoskeleton</location>
    </subcellularLocation>
</comment>
<feature type="domain" description="Kinesin motor" evidence="9">
    <location>
        <begin position="1"/>
        <end position="159"/>
    </location>
</feature>
<dbReference type="PROSITE" id="PS50067">
    <property type="entry name" value="KINESIN_MOTOR_2"/>
    <property type="match status" value="2"/>
</dbReference>
<dbReference type="AlphaFoldDB" id="A0AAE1TM58"/>
<dbReference type="InterPro" id="IPR027417">
    <property type="entry name" value="P-loop_NTPase"/>
</dbReference>
<dbReference type="GO" id="GO:0005524">
    <property type="term" value="F:ATP binding"/>
    <property type="evidence" value="ECO:0007669"/>
    <property type="project" value="UniProtKB-KW"/>
</dbReference>
<keyword evidence="6" id="KW-0206">Cytoskeleton</keyword>
<keyword evidence="5" id="KW-0175">Coiled coil</keyword>
<evidence type="ECO:0000256" key="7">
    <source>
        <dbReference type="PROSITE-ProRule" id="PRU00283"/>
    </source>
</evidence>
<evidence type="ECO:0000256" key="3">
    <source>
        <dbReference type="ARBA" id="ARBA00022741"/>
    </source>
</evidence>
<dbReference type="Proteomes" id="UP001292094">
    <property type="component" value="Unassembled WGS sequence"/>
</dbReference>
<dbReference type="GO" id="GO:0005874">
    <property type="term" value="C:microtubule"/>
    <property type="evidence" value="ECO:0007669"/>
    <property type="project" value="UniProtKB-KW"/>
</dbReference>
<dbReference type="PRINTS" id="PR00380">
    <property type="entry name" value="KINESINHEAVY"/>
</dbReference>
<comment type="caution">
    <text evidence="10">The sequence shown here is derived from an EMBL/GenBank/DDBJ whole genome shotgun (WGS) entry which is preliminary data.</text>
</comment>
<protein>
    <recommendedName>
        <fullName evidence="8">Kinesin-like protein</fullName>
    </recommendedName>
</protein>
<dbReference type="Pfam" id="PF00225">
    <property type="entry name" value="Kinesin"/>
    <property type="match status" value="3"/>
</dbReference>
<dbReference type="GO" id="GO:0007052">
    <property type="term" value="P:mitotic spindle organization"/>
    <property type="evidence" value="ECO:0007669"/>
    <property type="project" value="TreeGrafter"/>
</dbReference>
<evidence type="ECO:0000256" key="6">
    <source>
        <dbReference type="ARBA" id="ARBA00023212"/>
    </source>
</evidence>